<organism evidence="2 3">
    <name type="scientific">Rugamonas rubra</name>
    <dbReference type="NCBI Taxonomy" id="758825"/>
    <lineage>
        <taxon>Bacteria</taxon>
        <taxon>Pseudomonadati</taxon>
        <taxon>Pseudomonadota</taxon>
        <taxon>Betaproteobacteria</taxon>
        <taxon>Burkholderiales</taxon>
        <taxon>Oxalobacteraceae</taxon>
        <taxon>Telluria group</taxon>
        <taxon>Rugamonas</taxon>
    </lineage>
</organism>
<name>A0A1I4PHR2_9BURK</name>
<gene>
    <name evidence="2" type="ORF">SAMN02982985_03417</name>
</gene>
<evidence type="ECO:0008006" key="4">
    <source>
        <dbReference type="Google" id="ProtNLM"/>
    </source>
</evidence>
<reference evidence="2 3" key="1">
    <citation type="submission" date="2016-10" db="EMBL/GenBank/DDBJ databases">
        <authorList>
            <person name="de Groot N.N."/>
        </authorList>
    </citation>
    <scope>NUCLEOTIDE SEQUENCE [LARGE SCALE GENOMIC DNA]</scope>
    <source>
        <strain evidence="2 3">ATCC 43154</strain>
    </source>
</reference>
<dbReference type="SUPFAM" id="SSF56935">
    <property type="entry name" value="Porins"/>
    <property type="match status" value="1"/>
</dbReference>
<keyword evidence="1" id="KW-0732">Signal</keyword>
<evidence type="ECO:0000256" key="1">
    <source>
        <dbReference type="SAM" id="SignalP"/>
    </source>
</evidence>
<evidence type="ECO:0000313" key="3">
    <source>
        <dbReference type="Proteomes" id="UP000199470"/>
    </source>
</evidence>
<sequence>MRLKQLPLAMFALFGTLASTAQAVDTSFSGFAQVTAGRVLSGDPTTGQGGTAPYTLSTKPGVSYECPCFVSNYEYAGVYQYHKTDLAPESLAGVQGNFKFTPQISATVQLVARGADSSLNADWAYGSYKIDDTWTVQFGRKRLPLYYYSDYMYVGYAYPWVRPSQDLYAWQIYSYDGANVLYSGSVGDWNVNGNLWLGQRKTKDNTLLGNIYYSSTIDESWKKMYGGYLDVSNDIVTARGVYMHTVVERFAVVNGVRSPVMTGANGDFVNDVGQSFYGLSLNVDYKDWILRSELNYIDRPTVKNTYTAQSYSGGRKWGAHTVMLSWSQFRERAAYWPTGTEKHSTKSLSYRWDFTSSQAFKLQYDRIKDESKWLFTGNSDLLTASWQTVF</sequence>
<dbReference type="Proteomes" id="UP000199470">
    <property type="component" value="Unassembled WGS sequence"/>
</dbReference>
<dbReference type="STRING" id="758825.SAMN02982985_03417"/>
<feature type="chain" id="PRO_5011550013" description="Porin" evidence="1">
    <location>
        <begin position="24"/>
        <end position="390"/>
    </location>
</feature>
<accession>A0A1I4PHR2</accession>
<dbReference type="RefSeq" id="WP_245774310.1">
    <property type="nucleotide sequence ID" value="NZ_FOTW01000016.1"/>
</dbReference>
<proteinExistence type="predicted"/>
<dbReference type="AlphaFoldDB" id="A0A1I4PHR2"/>
<feature type="signal peptide" evidence="1">
    <location>
        <begin position="1"/>
        <end position="23"/>
    </location>
</feature>
<protein>
    <recommendedName>
        <fullName evidence="4">Porin</fullName>
    </recommendedName>
</protein>
<keyword evidence="3" id="KW-1185">Reference proteome</keyword>
<evidence type="ECO:0000313" key="2">
    <source>
        <dbReference type="EMBL" id="SFM27160.1"/>
    </source>
</evidence>
<dbReference type="EMBL" id="FOTW01000016">
    <property type="protein sequence ID" value="SFM27160.1"/>
    <property type="molecule type" value="Genomic_DNA"/>
</dbReference>